<dbReference type="Proteomes" id="UP000585474">
    <property type="component" value="Unassembled WGS sequence"/>
</dbReference>
<protein>
    <submittedName>
        <fullName evidence="1">Uncharacterized protein</fullName>
    </submittedName>
</protein>
<proteinExistence type="predicted"/>
<dbReference type="OrthoDB" id="1406315at2759"/>
<dbReference type="AlphaFoldDB" id="A0A7J0G9T7"/>
<comment type="caution">
    <text evidence="1">The sequence shown here is derived from an EMBL/GenBank/DDBJ whole genome shotgun (WGS) entry which is preliminary data.</text>
</comment>
<dbReference type="EMBL" id="BJWL01000019">
    <property type="protein sequence ID" value="GFZ07543.1"/>
    <property type="molecule type" value="Genomic_DNA"/>
</dbReference>
<evidence type="ECO:0000313" key="1">
    <source>
        <dbReference type="EMBL" id="GFZ07543.1"/>
    </source>
</evidence>
<gene>
    <name evidence="1" type="ORF">Acr_19g0004800</name>
</gene>
<sequence>MASSMKAQVLLPYSAFIVLSLMLVLSSSSRLPRQIPSAKIGDSPIPRLRKPSLDELKLELECYGRRSAAVVVDAAESKRAAPDGPDPQHHL</sequence>
<keyword evidence="2" id="KW-1185">Reference proteome</keyword>
<reference evidence="1 2" key="1">
    <citation type="submission" date="2019-07" db="EMBL/GenBank/DDBJ databases">
        <title>De Novo Assembly of kiwifruit Actinidia rufa.</title>
        <authorList>
            <person name="Sugita-Konishi S."/>
            <person name="Sato K."/>
            <person name="Mori E."/>
            <person name="Abe Y."/>
            <person name="Kisaki G."/>
            <person name="Hamano K."/>
            <person name="Suezawa K."/>
            <person name="Otani M."/>
            <person name="Fukuda T."/>
            <person name="Manabe T."/>
            <person name="Gomi K."/>
            <person name="Tabuchi M."/>
            <person name="Akimitsu K."/>
            <person name="Kataoka I."/>
        </authorList>
    </citation>
    <scope>NUCLEOTIDE SEQUENCE [LARGE SCALE GENOMIC DNA]</scope>
    <source>
        <strain evidence="2">cv. Fuchu</strain>
    </source>
</reference>
<name>A0A7J0G9T7_9ERIC</name>
<accession>A0A7J0G9T7</accession>
<organism evidence="1 2">
    <name type="scientific">Actinidia rufa</name>
    <dbReference type="NCBI Taxonomy" id="165716"/>
    <lineage>
        <taxon>Eukaryota</taxon>
        <taxon>Viridiplantae</taxon>
        <taxon>Streptophyta</taxon>
        <taxon>Embryophyta</taxon>
        <taxon>Tracheophyta</taxon>
        <taxon>Spermatophyta</taxon>
        <taxon>Magnoliopsida</taxon>
        <taxon>eudicotyledons</taxon>
        <taxon>Gunneridae</taxon>
        <taxon>Pentapetalae</taxon>
        <taxon>asterids</taxon>
        <taxon>Ericales</taxon>
        <taxon>Actinidiaceae</taxon>
        <taxon>Actinidia</taxon>
    </lineage>
</organism>
<evidence type="ECO:0000313" key="2">
    <source>
        <dbReference type="Proteomes" id="UP000585474"/>
    </source>
</evidence>